<evidence type="ECO:0000313" key="3">
    <source>
        <dbReference type="Proteomes" id="UP000197587"/>
    </source>
</evidence>
<comment type="caution">
    <text evidence="2">The sequence shown here is derived from an EMBL/GenBank/DDBJ whole genome shotgun (WGS) entry which is preliminary data.</text>
</comment>
<feature type="region of interest" description="Disordered" evidence="1">
    <location>
        <begin position="61"/>
        <end position="80"/>
    </location>
</feature>
<gene>
    <name evidence="2" type="ORF">AP75_09960</name>
</gene>
<accession>A0A2D0A634</accession>
<keyword evidence="3" id="KW-1185">Reference proteome</keyword>
<dbReference type="Proteomes" id="UP000197587">
    <property type="component" value="Unassembled WGS sequence"/>
</dbReference>
<evidence type="ECO:0000256" key="1">
    <source>
        <dbReference type="SAM" id="MobiDB-lite"/>
    </source>
</evidence>
<dbReference type="AlphaFoldDB" id="A0A2D0A634"/>
<name>A0A2D0A634_9FLAO</name>
<evidence type="ECO:0000313" key="2">
    <source>
        <dbReference type="EMBL" id="OWK97712.1"/>
    </source>
</evidence>
<reference evidence="2 3" key="1">
    <citation type="submission" date="2017-05" db="EMBL/GenBank/DDBJ databases">
        <title>Genome of Chryseobacterium haifense.</title>
        <authorList>
            <person name="Newman J.D."/>
        </authorList>
    </citation>
    <scope>NUCLEOTIDE SEQUENCE [LARGE SCALE GENOMIC DNA]</scope>
    <source>
        <strain evidence="2 3">DSM 19056</strain>
    </source>
</reference>
<dbReference type="EMBL" id="JASZ02000022">
    <property type="protein sequence ID" value="OWK97712.1"/>
    <property type="molecule type" value="Genomic_DNA"/>
</dbReference>
<organism evidence="2 3">
    <name type="scientific">Kaistella haifensis DSM 19056</name>
    <dbReference type="NCBI Taxonomy" id="1450526"/>
    <lineage>
        <taxon>Bacteria</taxon>
        <taxon>Pseudomonadati</taxon>
        <taxon>Bacteroidota</taxon>
        <taxon>Flavobacteriia</taxon>
        <taxon>Flavobacteriales</taxon>
        <taxon>Weeksellaceae</taxon>
        <taxon>Chryseobacterium group</taxon>
        <taxon>Kaistella</taxon>
    </lineage>
</organism>
<sequence>MAGFIFLKIEELYLYKILIRKTVEPKQWHNETKEEILESLMKLEEDIKNGRVHDYQTVMEDPRNRLQKYRDEKQKKNSAK</sequence>
<protein>
    <submittedName>
        <fullName evidence="2">Uncharacterized protein</fullName>
    </submittedName>
</protein>
<proteinExistence type="predicted"/>